<evidence type="ECO:0000313" key="2">
    <source>
        <dbReference type="Proteomes" id="UP000002190"/>
    </source>
</evidence>
<protein>
    <submittedName>
        <fullName evidence="1">Uncharacterized protein</fullName>
    </submittedName>
</protein>
<dbReference type="EMBL" id="CP002013">
    <property type="protein sequence ID" value="ADG15317.1"/>
    <property type="molecule type" value="Genomic_DNA"/>
</dbReference>
<dbReference type="HOGENOM" id="CLU_1275715_0_0_4"/>
<dbReference type="AlphaFoldDB" id="D5W7C2"/>
<proteinExistence type="predicted"/>
<organism evidence="1 2">
    <name type="scientific">Paraburkholderia atlantica</name>
    <dbReference type="NCBI Taxonomy" id="2654982"/>
    <lineage>
        <taxon>Bacteria</taxon>
        <taxon>Pseudomonadati</taxon>
        <taxon>Pseudomonadota</taxon>
        <taxon>Betaproteobacteria</taxon>
        <taxon>Burkholderiales</taxon>
        <taxon>Burkholderiaceae</taxon>
        <taxon>Paraburkholderia</taxon>
    </lineage>
</organism>
<accession>D5W7C2</accession>
<dbReference type="Proteomes" id="UP000002190">
    <property type="component" value="Chromosome 1"/>
</dbReference>
<sequence length="216" mass="23337">MYANSMRGCRQDEWGELVLIVMKTSLAVAHELGLTPDAVLDCAARHLRFQDFRCFAAAMLGAARAQACCRRRDVGPSVEASYIKTLAARVDIDRNVLAFMPALCTVAPREHARAPAHVYEKVAAALQQLQEDVQRVFSRGSGAFSRADIEGASGFAKALAAIMPADNDANAFERAFAAVLQVRFSSRLHLVPGDAEPVLRVQGIDVDAQGSQTPLP</sequence>
<reference evidence="1 2" key="2">
    <citation type="journal article" date="2012" name="J. Bacteriol.">
        <title>Genome Sequences of Burkholderia sp. Strains CCGE1002 and H160, Isolated from Legume Nodules in Mexico and Brazil.</title>
        <authorList>
            <person name="Ormeno-Orrillo E."/>
            <person name="Rogel M.A."/>
            <person name="Chueire L.M."/>
            <person name="Tiedje J.M."/>
            <person name="Martinez-Romero E."/>
            <person name="Hungria M."/>
        </authorList>
    </citation>
    <scope>NUCLEOTIDE SEQUENCE [LARGE SCALE GENOMIC DNA]</scope>
    <source>
        <strain evidence="1 2">CCGE1002</strain>
    </source>
</reference>
<evidence type="ECO:0000313" key="1">
    <source>
        <dbReference type="EMBL" id="ADG15317.1"/>
    </source>
</evidence>
<gene>
    <name evidence="1" type="ordered locus">BC1002_1233</name>
</gene>
<reference evidence="1 2" key="1">
    <citation type="submission" date="2010-04" db="EMBL/GenBank/DDBJ databases">
        <title>Complete sequence of chromosome 1 of Burkholderia sp. CCGE1002.</title>
        <authorList>
            <consortium name="US DOE Joint Genome Institute"/>
            <person name="Lucas S."/>
            <person name="Copeland A."/>
            <person name="Lapidus A."/>
            <person name="Cheng J.-F."/>
            <person name="Bruce D."/>
            <person name="Goodwin L."/>
            <person name="Pitluck S."/>
            <person name="Chertkov O."/>
            <person name="Detter J.C."/>
            <person name="Han C."/>
            <person name="Tapia R."/>
            <person name="Land M."/>
            <person name="Hauser L."/>
            <person name="Kyrpides N."/>
            <person name="Ovchinnikova G."/>
            <person name="Martinez-Romero E."/>
            <person name="Hernandez M.A.R."/>
            <person name="Tiedje J.M."/>
            <person name="Woyke T."/>
        </authorList>
    </citation>
    <scope>NUCLEOTIDE SEQUENCE [LARGE SCALE GENOMIC DNA]</scope>
    <source>
        <strain evidence="1 2">CCGE1002</strain>
    </source>
</reference>
<name>D5W7C2_PARAM</name>
<dbReference type="eggNOG" id="ENOG5032I2Q">
    <property type="taxonomic scope" value="Bacteria"/>
</dbReference>
<dbReference type="KEGG" id="bge:BC1002_1233"/>